<feature type="compositionally biased region" description="Basic residues" evidence="1">
    <location>
        <begin position="236"/>
        <end position="259"/>
    </location>
</feature>
<protein>
    <submittedName>
        <fullName evidence="2">Uncharacterized protein</fullName>
    </submittedName>
</protein>
<gene>
    <name evidence="2" type="ORF">BCF33_0418</name>
</gene>
<dbReference type="Proteomes" id="UP000238801">
    <property type="component" value="Unassembled WGS sequence"/>
</dbReference>
<name>A0A2T0X7B4_9RHOB</name>
<evidence type="ECO:0000313" key="3">
    <source>
        <dbReference type="Proteomes" id="UP000238801"/>
    </source>
</evidence>
<dbReference type="AlphaFoldDB" id="A0A2T0X7B4"/>
<evidence type="ECO:0000313" key="2">
    <source>
        <dbReference type="EMBL" id="PRY94817.1"/>
    </source>
</evidence>
<accession>A0A2T0X7B4</accession>
<feature type="compositionally biased region" description="Basic residues" evidence="1">
    <location>
        <begin position="198"/>
        <end position="228"/>
    </location>
</feature>
<sequence length="259" mass="29507">MQEGPRRCHRETPPGPFRACHRQRTPRLGGCVCSHARRISLTLRRTVACMLPACFVCFFQASGRFCPTLVPVPRRVDGMPYRRDGKQRRSLGFHGKQCTRKASGPAAFVGWRGEYPVKPAVQLPDVVPDGAMGRPELFPEPATRMGMITPDLWTTSTVLWMDLGHGPEDATLRSPDVPKRCRIPCRPMRTRRIDLRPCRRPPIGRRASRRPPRRVLRPRRRADPRRRPPAWPSRSAARRGTARRCARPRGARRPLRKGG</sequence>
<organism evidence="2 3">
    <name type="scientific">Hasllibacter halocynthiae</name>
    <dbReference type="NCBI Taxonomy" id="595589"/>
    <lineage>
        <taxon>Bacteria</taxon>
        <taxon>Pseudomonadati</taxon>
        <taxon>Pseudomonadota</taxon>
        <taxon>Alphaproteobacteria</taxon>
        <taxon>Rhodobacterales</taxon>
        <taxon>Roseobacteraceae</taxon>
        <taxon>Hasllibacter</taxon>
    </lineage>
</organism>
<reference evidence="2 3" key="1">
    <citation type="submission" date="2018-03" db="EMBL/GenBank/DDBJ databases">
        <title>Genomic Encyclopedia of Archaeal and Bacterial Type Strains, Phase II (KMG-II): from individual species to whole genera.</title>
        <authorList>
            <person name="Goeker M."/>
        </authorList>
    </citation>
    <scope>NUCLEOTIDE SEQUENCE [LARGE SCALE GENOMIC DNA]</scope>
    <source>
        <strain evidence="2 3">DSM 29318</strain>
    </source>
</reference>
<keyword evidence="3" id="KW-1185">Reference proteome</keyword>
<comment type="caution">
    <text evidence="2">The sequence shown here is derived from an EMBL/GenBank/DDBJ whole genome shotgun (WGS) entry which is preliminary data.</text>
</comment>
<feature type="region of interest" description="Disordered" evidence="1">
    <location>
        <begin position="193"/>
        <end position="259"/>
    </location>
</feature>
<dbReference type="EMBL" id="PVTT01000001">
    <property type="protein sequence ID" value="PRY94817.1"/>
    <property type="molecule type" value="Genomic_DNA"/>
</dbReference>
<evidence type="ECO:0000256" key="1">
    <source>
        <dbReference type="SAM" id="MobiDB-lite"/>
    </source>
</evidence>
<proteinExistence type="predicted"/>